<proteinExistence type="predicted"/>
<evidence type="ECO:0000256" key="1">
    <source>
        <dbReference type="SAM" id="MobiDB-lite"/>
    </source>
</evidence>
<dbReference type="EMBL" id="MTYJ01000169">
    <property type="protein sequence ID" value="OQV11531.1"/>
    <property type="molecule type" value="Genomic_DNA"/>
</dbReference>
<protein>
    <submittedName>
        <fullName evidence="2">Uncharacterized protein</fullName>
    </submittedName>
</protein>
<comment type="caution">
    <text evidence="2">The sequence shown here is derived from an EMBL/GenBank/DDBJ whole genome shotgun (WGS) entry which is preliminary data.</text>
</comment>
<dbReference type="Proteomes" id="UP000192578">
    <property type="component" value="Unassembled WGS sequence"/>
</dbReference>
<name>A0A1W0W8K0_HYPEX</name>
<organism evidence="2 3">
    <name type="scientific">Hypsibius exemplaris</name>
    <name type="common">Freshwater tardigrade</name>
    <dbReference type="NCBI Taxonomy" id="2072580"/>
    <lineage>
        <taxon>Eukaryota</taxon>
        <taxon>Metazoa</taxon>
        <taxon>Ecdysozoa</taxon>
        <taxon>Tardigrada</taxon>
        <taxon>Eutardigrada</taxon>
        <taxon>Parachela</taxon>
        <taxon>Hypsibioidea</taxon>
        <taxon>Hypsibiidae</taxon>
        <taxon>Hypsibius</taxon>
    </lineage>
</organism>
<sequence>MLTGTQVIGMTRLVGTEEEEEQPVLWYMCWRSCFPSIKQSRSQKPTDLESMRKNAASSIGTDQNPSRHIPVPMDTVGRSKACGVKVPLGISTASADDCSVPEASLNVALAHADEFVTDQSGISVVPEVTVADASTDFFKDVAVFEKHDIECSPTPARSQLTREVKDENEWQDHSVLEHATPDVTLIAFDLSTPAKVSWLDQSMLEKDTLDRTMFGNQCMTPSKEDSMIENADGNISYSGDGMGTCCLECEPRQGGNCGAETPVQKKTKTCGCMPDGRCQDAFRAKRQLMRTAARCH</sequence>
<feature type="region of interest" description="Disordered" evidence="1">
    <location>
        <begin position="41"/>
        <end position="74"/>
    </location>
</feature>
<evidence type="ECO:0000313" key="3">
    <source>
        <dbReference type="Proteomes" id="UP000192578"/>
    </source>
</evidence>
<keyword evidence="3" id="KW-1185">Reference proteome</keyword>
<feature type="compositionally biased region" description="Polar residues" evidence="1">
    <location>
        <begin position="55"/>
        <end position="66"/>
    </location>
</feature>
<evidence type="ECO:0000313" key="2">
    <source>
        <dbReference type="EMBL" id="OQV11531.1"/>
    </source>
</evidence>
<dbReference type="AlphaFoldDB" id="A0A1W0W8K0"/>
<reference evidence="3" key="1">
    <citation type="submission" date="2017-01" db="EMBL/GenBank/DDBJ databases">
        <title>Comparative genomics of anhydrobiosis in the tardigrade Hypsibius dujardini.</title>
        <authorList>
            <person name="Yoshida Y."/>
            <person name="Koutsovoulos G."/>
            <person name="Laetsch D."/>
            <person name="Stevens L."/>
            <person name="Kumar S."/>
            <person name="Horikawa D."/>
            <person name="Ishino K."/>
            <person name="Komine S."/>
            <person name="Tomita M."/>
            <person name="Blaxter M."/>
            <person name="Arakawa K."/>
        </authorList>
    </citation>
    <scope>NUCLEOTIDE SEQUENCE [LARGE SCALE GENOMIC DNA]</scope>
    <source>
        <strain evidence="3">Z151</strain>
    </source>
</reference>
<accession>A0A1W0W8K0</accession>
<gene>
    <name evidence="2" type="ORF">BV898_14187</name>
</gene>